<organism evidence="1 2">
    <name type="scientific">Rangifer tarandus platyrhynchus</name>
    <name type="common">Svalbard reindeer</name>
    <dbReference type="NCBI Taxonomy" id="3082113"/>
    <lineage>
        <taxon>Eukaryota</taxon>
        <taxon>Metazoa</taxon>
        <taxon>Chordata</taxon>
        <taxon>Craniata</taxon>
        <taxon>Vertebrata</taxon>
        <taxon>Euteleostomi</taxon>
        <taxon>Mammalia</taxon>
        <taxon>Eutheria</taxon>
        <taxon>Laurasiatheria</taxon>
        <taxon>Artiodactyla</taxon>
        <taxon>Ruminantia</taxon>
        <taxon>Pecora</taxon>
        <taxon>Cervidae</taxon>
        <taxon>Odocoileinae</taxon>
        <taxon>Rangifer</taxon>
    </lineage>
</organism>
<keyword evidence="2" id="KW-1185">Reference proteome</keyword>
<evidence type="ECO:0000313" key="1">
    <source>
        <dbReference type="EMBL" id="CAI9179458.1"/>
    </source>
</evidence>
<protein>
    <submittedName>
        <fullName evidence="1">Uncharacterized protein</fullName>
    </submittedName>
</protein>
<accession>A0ABN9A105</accession>
<proteinExistence type="predicted"/>
<dbReference type="EMBL" id="OX459945">
    <property type="protein sequence ID" value="CAI9179458.1"/>
    <property type="molecule type" value="Genomic_DNA"/>
</dbReference>
<sequence length="127" mass="13833">MCPVGRQKMMVHHFLWCRKKGINLGPKSLRRWGGGGGIQSSVQVLTLDESESVSCSVVSYSLQPYGPHSPPGSSIHGILQARILDRLPFPSPGNLPDAVIEPRFPMLLADSLPSELPASSVPQWFSE</sequence>
<reference evidence="1" key="1">
    <citation type="submission" date="2023-04" db="EMBL/GenBank/DDBJ databases">
        <authorList>
            <consortium name="ELIXIR-Norway"/>
        </authorList>
    </citation>
    <scope>NUCLEOTIDE SEQUENCE [LARGE SCALE GENOMIC DNA]</scope>
</reference>
<dbReference type="Proteomes" id="UP001176941">
    <property type="component" value="Chromosome 9"/>
</dbReference>
<name>A0ABN9A105_RANTA</name>
<evidence type="ECO:0000313" key="2">
    <source>
        <dbReference type="Proteomes" id="UP001176941"/>
    </source>
</evidence>
<gene>
    <name evidence="1" type="ORF">MRATA1EN1_LOCUS28420</name>
</gene>